<dbReference type="Pfam" id="PF02992">
    <property type="entry name" value="Transposase_21"/>
    <property type="match status" value="1"/>
</dbReference>
<name>A0A9Q3DV12_9BASI</name>
<evidence type="ECO:0000313" key="2">
    <source>
        <dbReference type="EMBL" id="MBW0510555.1"/>
    </source>
</evidence>
<comment type="caution">
    <text evidence="2">The sequence shown here is derived from an EMBL/GenBank/DDBJ whole genome shotgun (WGS) entry which is preliminary data.</text>
</comment>
<sequence length="901" mass="102471">MELCNCTKCNSQTFNHPNGPLNGRYISSRNKRTHQANDRLQLQAHPFGSVGSQDQTSDDSASSQTSEISSSEELSVFQNNLPVLVAILICWLHLFCALSWENCKLVYKFILEILLEAQRADFSQLKQTKDLRTMKKDLQISPQIKSSVCCSICYSLYEGKNVPMSCTYQFIGNKVCNNDLFKPTTTFNALRDKGIGLRLRSNVSYNEIGVINTPKIIYYSHNIATWIQWLLSLKGIEEEIEDWQNELTNCLHTCDIQQSMAWKTLEWSELSTKSPNSLCLAFSLFIDWFNPRGNKLAGKQESLGCLVLSCLNLPPKYRNKPAFTLLYSIIPGPNSPDVVTISNVLKPLVDELLLLRDGNKVLTSFHPEGRFVFAQLLLLVGDHVAIHKTVGFGNHSAQQLCAWCKAETSELHQMKVGIRRNGFEIHEAARKWKDAHTLKAQEAIRKQTGIRWSELNRLPYRIPHMHIALGVMHNWLEGVLAEHFRYRWGFQDVNQERKRMNKAGTTNVKRPRLMGNEGAFKRAPSERSTSASEEDVTLEGGVAGGFFTNEQILQFRGMMKEMIMPSGSTKLPLNLGEAKHGRLKAAQWLSLFTLVIPIIIPEMFINHSSIDMKSNRGHAGQFYHAYNRYTDSSKALFNNPKIKPNHHYALHIPEQIKLWGPLLGVAEFAGERTIGLLQNIQTNHKIDEIHGTIMKKMRERQMLLAGQPKLSSILETDKDKERGIRKRGIEVSEVVYQSMLQLLRRNGENVGDFKKIPHPKGTWTLSCHAQTVCTIKLKQDGENISVKAPNNVVVYKKNNTFQYGMIKNIYHFYGPNHQPVTGILLHMITNLYPRSRYPPGTIGNFLHLFGIIFGLIEEFEQIMIFPTDVVSLAAYRYSTNPLFAQATQTLFLSPHNRSIPF</sequence>
<dbReference type="PANTHER" id="PTHR46579">
    <property type="entry name" value="F5/8 TYPE C DOMAIN-CONTAINING PROTEIN-RELATED"/>
    <property type="match status" value="1"/>
</dbReference>
<dbReference type="Proteomes" id="UP000765509">
    <property type="component" value="Unassembled WGS sequence"/>
</dbReference>
<accession>A0A9Q3DV12</accession>
<feature type="region of interest" description="Disordered" evidence="1">
    <location>
        <begin position="516"/>
        <end position="535"/>
    </location>
</feature>
<reference evidence="2" key="1">
    <citation type="submission" date="2021-03" db="EMBL/GenBank/DDBJ databases">
        <title>Draft genome sequence of rust myrtle Austropuccinia psidii MF-1, a brazilian biotype.</title>
        <authorList>
            <person name="Quecine M.C."/>
            <person name="Pachon D.M.R."/>
            <person name="Bonatelli M.L."/>
            <person name="Correr F.H."/>
            <person name="Franceschini L.M."/>
            <person name="Leite T.F."/>
            <person name="Margarido G.R.A."/>
            <person name="Almeida C.A."/>
            <person name="Ferrarezi J.A."/>
            <person name="Labate C.A."/>
        </authorList>
    </citation>
    <scope>NUCLEOTIDE SEQUENCE</scope>
    <source>
        <strain evidence="2">MF-1</strain>
    </source>
</reference>
<dbReference type="OrthoDB" id="3039677at2759"/>
<dbReference type="InterPro" id="IPR004242">
    <property type="entry name" value="Transposase_21"/>
</dbReference>
<evidence type="ECO:0000313" key="3">
    <source>
        <dbReference type="Proteomes" id="UP000765509"/>
    </source>
</evidence>
<dbReference type="PANTHER" id="PTHR46579:SF2">
    <property type="entry name" value="C2H2-TYPE DOMAIN-CONTAINING PROTEIN"/>
    <property type="match status" value="1"/>
</dbReference>
<organism evidence="2 3">
    <name type="scientific">Austropuccinia psidii MF-1</name>
    <dbReference type="NCBI Taxonomy" id="1389203"/>
    <lineage>
        <taxon>Eukaryota</taxon>
        <taxon>Fungi</taxon>
        <taxon>Dikarya</taxon>
        <taxon>Basidiomycota</taxon>
        <taxon>Pucciniomycotina</taxon>
        <taxon>Pucciniomycetes</taxon>
        <taxon>Pucciniales</taxon>
        <taxon>Sphaerophragmiaceae</taxon>
        <taxon>Austropuccinia</taxon>
    </lineage>
</organism>
<proteinExistence type="predicted"/>
<dbReference type="EMBL" id="AVOT02021635">
    <property type="protein sequence ID" value="MBW0510555.1"/>
    <property type="molecule type" value="Genomic_DNA"/>
</dbReference>
<keyword evidence="3" id="KW-1185">Reference proteome</keyword>
<dbReference type="AlphaFoldDB" id="A0A9Q3DV12"/>
<gene>
    <name evidence="2" type="ORF">O181_050270</name>
</gene>
<evidence type="ECO:0000256" key="1">
    <source>
        <dbReference type="SAM" id="MobiDB-lite"/>
    </source>
</evidence>
<protein>
    <submittedName>
        <fullName evidence="2">Uncharacterized protein</fullName>
    </submittedName>
</protein>